<organism evidence="2 3">
    <name type="scientific">Oceanipulchritudo coccoides</name>
    <dbReference type="NCBI Taxonomy" id="2706888"/>
    <lineage>
        <taxon>Bacteria</taxon>
        <taxon>Pseudomonadati</taxon>
        <taxon>Verrucomicrobiota</taxon>
        <taxon>Opitutia</taxon>
        <taxon>Puniceicoccales</taxon>
        <taxon>Oceanipulchritudinaceae</taxon>
        <taxon>Oceanipulchritudo</taxon>
    </lineage>
</organism>
<dbReference type="GO" id="GO:0008714">
    <property type="term" value="F:AMP nucleosidase activity"/>
    <property type="evidence" value="ECO:0007669"/>
    <property type="project" value="UniProtKB-EC"/>
</dbReference>
<dbReference type="Gene3D" id="3.40.50.1580">
    <property type="entry name" value="Nucleoside phosphorylase domain"/>
    <property type="match status" value="1"/>
</dbReference>
<dbReference type="PANTHER" id="PTHR43691">
    <property type="entry name" value="URIDINE PHOSPHORYLASE"/>
    <property type="match status" value="1"/>
</dbReference>
<keyword evidence="2" id="KW-0326">Glycosidase</keyword>
<dbReference type="EC" id="3.2.2.4" evidence="2"/>
<evidence type="ECO:0000313" key="3">
    <source>
        <dbReference type="Proteomes" id="UP000478417"/>
    </source>
</evidence>
<proteinExistence type="predicted"/>
<dbReference type="NCBIfam" id="TIGR01721">
    <property type="entry name" value="AMN-like"/>
    <property type="match status" value="1"/>
</dbReference>
<evidence type="ECO:0000259" key="1">
    <source>
        <dbReference type="Pfam" id="PF01048"/>
    </source>
</evidence>
<comment type="caution">
    <text evidence="2">The sequence shown here is derived from an EMBL/GenBank/DDBJ whole genome shotgun (WGS) entry which is preliminary data.</text>
</comment>
<sequence length="256" mass="28600">MTLKENIVRDWLPRYTGIPLEDFGEYILLTNFDRYVELFAEWHDVPVIGKGLPMHGATAGDITIINFGMGSATAATVMDLLTAIDPKAVLFLGKCGGLKKRNRLGDLILPIAGIRGEGTSNDYFPPEIPALPAFALQKAISRTIREHRRDYWTGSVYTTNRRVWEHDQEFKDYLESNRIMAVDMETATIFMVGFFNQIPTGALLLVSDQPMIPEGIKSATSDAKVTAQFVENHLQIGVDSLKQLINGGETVRHLKF</sequence>
<dbReference type="Proteomes" id="UP000478417">
    <property type="component" value="Unassembled WGS sequence"/>
</dbReference>
<dbReference type="NCBIfam" id="NF005500">
    <property type="entry name" value="PRK07115.1"/>
    <property type="match status" value="1"/>
</dbReference>
<evidence type="ECO:0000313" key="2">
    <source>
        <dbReference type="EMBL" id="NDV61401.1"/>
    </source>
</evidence>
<dbReference type="InterPro" id="IPR047039">
    <property type="entry name" value="AMN_phosphorylase"/>
</dbReference>
<dbReference type="InterPro" id="IPR035994">
    <property type="entry name" value="Nucleoside_phosphorylase_sf"/>
</dbReference>
<dbReference type="RefSeq" id="WP_163962303.1">
    <property type="nucleotide sequence ID" value="NZ_JAAGNX010000001.1"/>
</dbReference>
<dbReference type="EMBL" id="JAAGNX010000001">
    <property type="protein sequence ID" value="NDV61401.1"/>
    <property type="molecule type" value="Genomic_DNA"/>
</dbReference>
<gene>
    <name evidence="2" type="ORF">G0Q06_02945</name>
</gene>
<name>A0A6B2LXQ5_9BACT</name>
<accession>A0A6B2LXQ5</accession>
<dbReference type="InterPro" id="IPR010944">
    <property type="entry name" value="AMN-like"/>
</dbReference>
<dbReference type="GO" id="GO:0009116">
    <property type="term" value="P:nucleoside metabolic process"/>
    <property type="evidence" value="ECO:0007669"/>
    <property type="project" value="InterPro"/>
</dbReference>
<dbReference type="PANTHER" id="PTHR43691:SF6">
    <property type="entry name" value="AMP NUCLEOSIDASE"/>
    <property type="match status" value="1"/>
</dbReference>
<dbReference type="CDD" id="cd17762">
    <property type="entry name" value="AMN"/>
    <property type="match status" value="1"/>
</dbReference>
<dbReference type="InterPro" id="IPR000845">
    <property type="entry name" value="Nucleoside_phosphorylase_d"/>
</dbReference>
<dbReference type="GO" id="GO:0005829">
    <property type="term" value="C:cytosol"/>
    <property type="evidence" value="ECO:0007669"/>
    <property type="project" value="TreeGrafter"/>
</dbReference>
<reference evidence="2 3" key="1">
    <citation type="submission" date="2020-02" db="EMBL/GenBank/DDBJ databases">
        <title>Albibacoteraceae fam. nov., the first described family within the subdivision 4 Verrucomicrobia.</title>
        <authorList>
            <person name="Xi F."/>
        </authorList>
    </citation>
    <scope>NUCLEOTIDE SEQUENCE [LARGE SCALE GENOMIC DNA]</scope>
    <source>
        <strain evidence="2 3">CK1056</strain>
    </source>
</reference>
<protein>
    <submittedName>
        <fullName evidence="2">AMP nucleosidase</fullName>
        <ecNumber evidence="2">3.2.2.4</ecNumber>
    </submittedName>
</protein>
<dbReference type="SUPFAM" id="SSF53167">
    <property type="entry name" value="Purine and uridine phosphorylases"/>
    <property type="match status" value="1"/>
</dbReference>
<keyword evidence="3" id="KW-1185">Reference proteome</keyword>
<dbReference type="Pfam" id="PF01048">
    <property type="entry name" value="PNP_UDP_1"/>
    <property type="match status" value="1"/>
</dbReference>
<feature type="domain" description="Nucleoside phosphorylase" evidence="1">
    <location>
        <begin position="27"/>
        <end position="240"/>
    </location>
</feature>
<dbReference type="AlphaFoldDB" id="A0A6B2LXQ5"/>
<keyword evidence="2" id="KW-0378">Hydrolase</keyword>